<dbReference type="GO" id="GO:0005789">
    <property type="term" value="C:endoplasmic reticulum membrane"/>
    <property type="evidence" value="ECO:0007669"/>
    <property type="project" value="TreeGrafter"/>
</dbReference>
<keyword evidence="2 7" id="KW-0812">Transmembrane</keyword>
<reference evidence="8 9" key="1">
    <citation type="submission" date="2013-07" db="EMBL/GenBank/DDBJ databases">
        <title>The Genome Sequence of Cryptococcus heveanensis BCC8398.</title>
        <authorList>
            <consortium name="The Broad Institute Genome Sequencing Platform"/>
            <person name="Cuomo C."/>
            <person name="Litvintseva A."/>
            <person name="Chen Y."/>
            <person name="Heitman J."/>
            <person name="Sun S."/>
            <person name="Springer D."/>
            <person name="Dromer F."/>
            <person name="Young S.K."/>
            <person name="Zeng Q."/>
            <person name="Gargeya S."/>
            <person name="Fitzgerald M."/>
            <person name="Abouelleil A."/>
            <person name="Alvarado L."/>
            <person name="Berlin A.M."/>
            <person name="Chapman S.B."/>
            <person name="Dewar J."/>
            <person name="Goldberg J."/>
            <person name="Griggs A."/>
            <person name="Gujja S."/>
            <person name="Hansen M."/>
            <person name="Howarth C."/>
            <person name="Imamovic A."/>
            <person name="Larimer J."/>
            <person name="McCowan C."/>
            <person name="Murphy C."/>
            <person name="Pearson M."/>
            <person name="Priest M."/>
            <person name="Roberts A."/>
            <person name="Saif S."/>
            <person name="Shea T."/>
            <person name="Sykes S."/>
            <person name="Wortman J."/>
            <person name="Nusbaum C."/>
            <person name="Birren B."/>
        </authorList>
    </citation>
    <scope>NUCLEOTIDE SEQUENCE [LARGE SCALE GENOMIC DNA]</scope>
    <source>
        <strain evidence="8 9">BCC8398</strain>
    </source>
</reference>
<feature type="region of interest" description="Disordered" evidence="6">
    <location>
        <begin position="95"/>
        <end position="120"/>
    </location>
</feature>
<evidence type="ECO:0000256" key="4">
    <source>
        <dbReference type="ARBA" id="ARBA00023136"/>
    </source>
</evidence>
<feature type="transmembrane region" description="Helical" evidence="7">
    <location>
        <begin position="262"/>
        <end position="280"/>
    </location>
</feature>
<dbReference type="OrthoDB" id="3364966at2759"/>
<proteinExistence type="inferred from homology"/>
<dbReference type="AlphaFoldDB" id="A0A1B9H4A4"/>
<keyword evidence="3 7" id="KW-1133">Transmembrane helix</keyword>
<feature type="compositionally biased region" description="Low complexity" evidence="6">
    <location>
        <begin position="580"/>
        <end position="589"/>
    </location>
</feature>
<evidence type="ECO:0000313" key="9">
    <source>
        <dbReference type="Proteomes" id="UP000092666"/>
    </source>
</evidence>
<gene>
    <name evidence="8" type="ORF">I316_00326</name>
</gene>
<dbReference type="EMBL" id="KI669492">
    <property type="protein sequence ID" value="OCF38102.1"/>
    <property type="molecule type" value="Genomic_DNA"/>
</dbReference>
<name>A0A1B9H4A4_9TREE</name>
<keyword evidence="4 7" id="KW-0472">Membrane</keyword>
<evidence type="ECO:0000256" key="6">
    <source>
        <dbReference type="SAM" id="MobiDB-lite"/>
    </source>
</evidence>
<feature type="compositionally biased region" description="Low complexity" evidence="6">
    <location>
        <begin position="642"/>
        <end position="662"/>
    </location>
</feature>
<dbReference type="Proteomes" id="UP000092666">
    <property type="component" value="Unassembled WGS sequence"/>
</dbReference>
<protein>
    <submittedName>
        <fullName evidence="8">Transmembrane protein</fullName>
    </submittedName>
</protein>
<feature type="transmembrane region" description="Helical" evidence="7">
    <location>
        <begin position="354"/>
        <end position="372"/>
    </location>
</feature>
<feature type="transmembrane region" description="Helical" evidence="7">
    <location>
        <begin position="314"/>
        <end position="334"/>
    </location>
</feature>
<organism evidence="8 9">
    <name type="scientific">Kwoniella heveanensis BCC8398</name>
    <dbReference type="NCBI Taxonomy" id="1296120"/>
    <lineage>
        <taxon>Eukaryota</taxon>
        <taxon>Fungi</taxon>
        <taxon>Dikarya</taxon>
        <taxon>Basidiomycota</taxon>
        <taxon>Agaricomycotina</taxon>
        <taxon>Tremellomycetes</taxon>
        <taxon>Tremellales</taxon>
        <taxon>Cryptococcaceae</taxon>
        <taxon>Kwoniella</taxon>
    </lineage>
</organism>
<feature type="transmembrane region" description="Helical" evidence="7">
    <location>
        <begin position="429"/>
        <end position="446"/>
    </location>
</feature>
<feature type="region of interest" description="Disordered" evidence="6">
    <location>
        <begin position="626"/>
        <end position="700"/>
    </location>
</feature>
<feature type="transmembrane region" description="Helical" evidence="7">
    <location>
        <begin position="384"/>
        <end position="409"/>
    </location>
</feature>
<feature type="transmembrane region" description="Helical" evidence="7">
    <location>
        <begin position="286"/>
        <end position="307"/>
    </location>
</feature>
<feature type="compositionally biased region" description="Basic and acidic residues" evidence="6">
    <location>
        <begin position="96"/>
        <end position="113"/>
    </location>
</feature>
<comment type="subcellular location">
    <subcellularLocation>
        <location evidence="1">Membrane</location>
        <topology evidence="1">Multi-pass membrane protein</topology>
    </subcellularLocation>
</comment>
<feature type="region of interest" description="Disordered" evidence="6">
    <location>
        <begin position="518"/>
        <end position="604"/>
    </location>
</feature>
<keyword evidence="9" id="KW-1185">Reference proteome</keyword>
<reference evidence="9" key="2">
    <citation type="submission" date="2013-12" db="EMBL/GenBank/DDBJ databases">
        <title>Evolution of pathogenesis and genome organization in the Tremellales.</title>
        <authorList>
            <person name="Cuomo C."/>
            <person name="Litvintseva A."/>
            <person name="Heitman J."/>
            <person name="Chen Y."/>
            <person name="Sun S."/>
            <person name="Springer D."/>
            <person name="Dromer F."/>
            <person name="Young S."/>
            <person name="Zeng Q."/>
            <person name="Chapman S."/>
            <person name="Gujja S."/>
            <person name="Saif S."/>
            <person name="Birren B."/>
        </authorList>
    </citation>
    <scope>NUCLEOTIDE SEQUENCE [LARGE SCALE GENOMIC DNA]</scope>
    <source>
        <strain evidence="9">BCC8398</strain>
    </source>
</reference>
<dbReference type="PANTHER" id="PTHR43220:SF18">
    <property type="entry name" value="TRANSMEMBRANE PROTEIN 41B"/>
    <property type="match status" value="1"/>
</dbReference>
<sequence>MHDADIPSSSPSPPTAPTPSSPPSYNHQHQHQSHSQRNYPRPVDHSKYPQPPVFKQRKSSTVIDIDCSTSPIKITSSLPQVTHSHLPLHQYSAESDAERLENQNTDRDHDHESLPSPAAFSSLPAHIRSNLLSRTPSNSSSVSATDNMDNASVRMAEEGESTPLLLANHDPNININDDNHECREGERDADPASTTKWYRKPLVIAAFKFAILFIAFTAIVVGTFYFCLPKMDEGDKAVLKLPRSFADLQAMNSLFQKYKQRYPLRILACGIVTYLFVQTFTLPGSMYISILFGAAYGIMYGLVLSCLCESFGSLLCYTLSAILAPPLLTMPFYRARVETWRIKIMGDPRKGKEVTWDSVFAFLIVLRIAPFPPHWIANFVAPHLGIGAFMFWASAFIGIGPVSVIHVTIGSSLDSMTSAADFHILSLRNILGLCAVVVAVLIPVGLKRVFKKDLGDLGEAEEVLGETGSREREVDVPAVGENREGRRYHAIDSGVVLSLPSRGDGSGMGNKLIKGKGRALEIIPDDDEEEEEDEYGEGSEGEGSGIGETSYQGGLGEAVDTAQVEDESGIASESAREAETTAQAQAQSSPNSPGSLSPEIDHDNRWDYQVYDSAGHFQRVEINASEFASRARANSTAKTRSRSNSKLSGSGSGARSYRSNSRVKGYGAIEEPPSEEGAPSVTGSTRPGAGARWWSFSSNR</sequence>
<evidence type="ECO:0000256" key="3">
    <source>
        <dbReference type="ARBA" id="ARBA00022989"/>
    </source>
</evidence>
<feature type="compositionally biased region" description="Acidic residues" evidence="6">
    <location>
        <begin position="523"/>
        <end position="540"/>
    </location>
</feature>
<evidence type="ECO:0000256" key="7">
    <source>
        <dbReference type="SAM" id="Phobius"/>
    </source>
</evidence>
<feature type="transmembrane region" description="Helical" evidence="7">
    <location>
        <begin position="202"/>
        <end position="228"/>
    </location>
</feature>
<dbReference type="STRING" id="1296120.A0A1B9H4A4"/>
<evidence type="ECO:0000313" key="8">
    <source>
        <dbReference type="EMBL" id="OCF38102.1"/>
    </source>
</evidence>
<evidence type="ECO:0000256" key="2">
    <source>
        <dbReference type="ARBA" id="ARBA00022692"/>
    </source>
</evidence>
<feature type="region of interest" description="Disordered" evidence="6">
    <location>
        <begin position="1"/>
        <end position="60"/>
    </location>
</feature>
<dbReference type="PANTHER" id="PTHR43220">
    <property type="match status" value="1"/>
</dbReference>
<feature type="compositionally biased region" description="Pro residues" evidence="6">
    <location>
        <begin position="10"/>
        <end position="22"/>
    </location>
</feature>
<evidence type="ECO:0000256" key="1">
    <source>
        <dbReference type="ARBA" id="ARBA00004141"/>
    </source>
</evidence>
<dbReference type="GO" id="GO:0000045">
    <property type="term" value="P:autophagosome assembly"/>
    <property type="evidence" value="ECO:0007669"/>
    <property type="project" value="TreeGrafter"/>
</dbReference>
<accession>A0A1B9H4A4</accession>
<comment type="similarity">
    <text evidence="5">Belongs to the TMEM41 family.</text>
</comment>
<evidence type="ECO:0000256" key="5">
    <source>
        <dbReference type="ARBA" id="ARBA00025797"/>
    </source>
</evidence>
<dbReference type="InterPro" id="IPR045014">
    <property type="entry name" value="TM41A/B"/>
</dbReference>